<dbReference type="RefSeq" id="WP_012938528.1">
    <property type="nucleotide sequence ID" value="NZ_CAMEFB010000017.1"/>
</dbReference>
<evidence type="ECO:0000256" key="7">
    <source>
        <dbReference type="ARBA" id="ARBA00023136"/>
    </source>
</evidence>
<evidence type="ECO:0000256" key="2">
    <source>
        <dbReference type="ARBA" id="ARBA00007069"/>
    </source>
</evidence>
<keyword evidence="6 8" id="KW-1133">Transmembrane helix</keyword>
<dbReference type="PANTHER" id="PTHR30450:SF1">
    <property type="entry name" value="D-METHIONINE TRANSPORT SYSTEM PERMEASE PROTEIN METI-RELATED"/>
    <property type="match status" value="1"/>
</dbReference>
<dbReference type="InterPro" id="IPR000515">
    <property type="entry name" value="MetI-like"/>
</dbReference>
<protein>
    <submittedName>
        <fullName evidence="10">D-methionine transport system permease protein</fullName>
    </submittedName>
</protein>
<dbReference type="FunFam" id="1.10.3720.10:FF:000002">
    <property type="entry name" value="D-methionine ABC transporter permease MetI"/>
    <property type="match status" value="1"/>
</dbReference>
<feature type="transmembrane region" description="Helical" evidence="8">
    <location>
        <begin position="146"/>
        <end position="168"/>
    </location>
</feature>
<evidence type="ECO:0000259" key="9">
    <source>
        <dbReference type="PROSITE" id="PS50928"/>
    </source>
</evidence>
<feature type="transmembrane region" description="Helical" evidence="8">
    <location>
        <begin position="62"/>
        <end position="83"/>
    </location>
</feature>
<accession>A0A1H2Z5M1</accession>
<dbReference type="Proteomes" id="UP000182379">
    <property type="component" value="Unassembled WGS sequence"/>
</dbReference>
<reference evidence="10 11" key="1">
    <citation type="submission" date="2016-10" db="EMBL/GenBank/DDBJ databases">
        <authorList>
            <person name="Varghese N."/>
            <person name="Submissions S."/>
        </authorList>
    </citation>
    <scope>NUCLEOTIDE SEQUENCE [LARGE SCALE GENOMIC DNA]</scope>
    <source>
        <strain evidence="10 11">WCC6</strain>
    </source>
</reference>
<dbReference type="CDD" id="cd06261">
    <property type="entry name" value="TM_PBP2"/>
    <property type="match status" value="1"/>
</dbReference>
<dbReference type="GO" id="GO:0048473">
    <property type="term" value="P:D-methionine transmembrane transport"/>
    <property type="evidence" value="ECO:0007669"/>
    <property type="project" value="TreeGrafter"/>
</dbReference>
<dbReference type="GeneID" id="78334882"/>
<dbReference type="OMA" id="TFWSAIF"/>
<evidence type="ECO:0000313" key="10">
    <source>
        <dbReference type="EMBL" id="SDX12710.1"/>
    </source>
</evidence>
<dbReference type="Pfam" id="PF00528">
    <property type="entry name" value="BPD_transp_1"/>
    <property type="match status" value="1"/>
</dbReference>
<dbReference type="GO" id="GO:0005886">
    <property type="term" value="C:plasma membrane"/>
    <property type="evidence" value="ECO:0007669"/>
    <property type="project" value="UniProtKB-SubCell"/>
</dbReference>
<feature type="transmembrane region" description="Helical" evidence="8">
    <location>
        <begin position="188"/>
        <end position="207"/>
    </location>
</feature>
<sequence length="220" mass="22925">MSPNMIHLLIKALGETLYMVALSAAIASLFGIPLGVILTITGKGHIKENAALHKTLGSIVNALRSVPFIILMVAIIPLTRIIVGSSIGTTAAIVPLTISCTPFISRIIESSLLEVDPGVIEAAQSMGASPLQIIWKVLLPEAMHSIVLGITLAVISLIGSSAMAGALGGGGLGDLAIRYGYQRFQADTMIATVIVLIALVQLVQTIGNKISAKLNKTKIK</sequence>
<feature type="domain" description="ABC transmembrane type-1" evidence="9">
    <location>
        <begin position="13"/>
        <end position="207"/>
    </location>
</feature>
<gene>
    <name evidence="10" type="ORF">SAMN05216495_11381</name>
</gene>
<evidence type="ECO:0000256" key="3">
    <source>
        <dbReference type="ARBA" id="ARBA00022448"/>
    </source>
</evidence>
<comment type="caution">
    <text evidence="10">The sequence shown here is derived from an EMBL/GenBank/DDBJ whole genome shotgun (WGS) entry which is preliminary data.</text>
</comment>
<dbReference type="InterPro" id="IPR035906">
    <property type="entry name" value="MetI-like_sf"/>
</dbReference>
<dbReference type="PANTHER" id="PTHR30450">
    <property type="entry name" value="ABC TRANSPORTER PERMEASE"/>
    <property type="match status" value="1"/>
</dbReference>
<dbReference type="EMBL" id="FNOP01000013">
    <property type="protein sequence ID" value="SDX12710.1"/>
    <property type="molecule type" value="Genomic_DNA"/>
</dbReference>
<dbReference type="NCBIfam" id="NF008049">
    <property type="entry name" value="PRK10782.1"/>
    <property type="match status" value="1"/>
</dbReference>
<evidence type="ECO:0000256" key="6">
    <source>
        <dbReference type="ARBA" id="ARBA00022989"/>
    </source>
</evidence>
<evidence type="ECO:0000256" key="5">
    <source>
        <dbReference type="ARBA" id="ARBA00022692"/>
    </source>
</evidence>
<dbReference type="PROSITE" id="PS50928">
    <property type="entry name" value="ABC_TM1"/>
    <property type="match status" value="1"/>
</dbReference>
<organism evidence="10 11">
    <name type="scientific">Acidaminococcus fermentans</name>
    <dbReference type="NCBI Taxonomy" id="905"/>
    <lineage>
        <taxon>Bacteria</taxon>
        <taxon>Bacillati</taxon>
        <taxon>Bacillota</taxon>
        <taxon>Negativicutes</taxon>
        <taxon>Acidaminococcales</taxon>
        <taxon>Acidaminococcaceae</taxon>
        <taxon>Acidaminococcus</taxon>
    </lineage>
</organism>
<keyword evidence="5 8" id="KW-0812">Transmembrane</keyword>
<comment type="subcellular location">
    <subcellularLocation>
        <location evidence="1 8">Cell membrane</location>
        <topology evidence="1 8">Multi-pass membrane protein</topology>
    </subcellularLocation>
</comment>
<keyword evidence="3 8" id="KW-0813">Transport</keyword>
<dbReference type="InterPro" id="IPR051322">
    <property type="entry name" value="AA_ABC_Transporter_Permease"/>
</dbReference>
<evidence type="ECO:0000256" key="4">
    <source>
        <dbReference type="ARBA" id="ARBA00022475"/>
    </source>
</evidence>
<evidence type="ECO:0000256" key="1">
    <source>
        <dbReference type="ARBA" id="ARBA00004651"/>
    </source>
</evidence>
<dbReference type="Gene3D" id="1.10.3720.10">
    <property type="entry name" value="MetI-like"/>
    <property type="match status" value="1"/>
</dbReference>
<comment type="similarity">
    <text evidence="2">Belongs to the binding-protein-dependent transport system permease family. CysTW subfamily.</text>
</comment>
<keyword evidence="4" id="KW-1003">Cell membrane</keyword>
<keyword evidence="7 8" id="KW-0472">Membrane</keyword>
<proteinExistence type="inferred from homology"/>
<feature type="transmembrane region" description="Helical" evidence="8">
    <location>
        <begin position="20"/>
        <end position="41"/>
    </location>
</feature>
<evidence type="ECO:0000313" key="11">
    <source>
        <dbReference type="Proteomes" id="UP000182379"/>
    </source>
</evidence>
<dbReference type="AlphaFoldDB" id="A0A1H2Z5M1"/>
<evidence type="ECO:0000256" key="8">
    <source>
        <dbReference type="RuleBase" id="RU363032"/>
    </source>
</evidence>
<name>A0A1H2Z5M1_ACIFE</name>
<dbReference type="SUPFAM" id="SSF161098">
    <property type="entry name" value="MetI-like"/>
    <property type="match status" value="1"/>
</dbReference>